<evidence type="ECO:0000259" key="4">
    <source>
        <dbReference type="Pfam" id="PF05368"/>
    </source>
</evidence>
<dbReference type="PANTHER" id="PTHR47706:SF4">
    <property type="entry name" value="NMRA-LIKE DOMAIN-CONTAINING PROTEIN"/>
    <property type="match status" value="1"/>
</dbReference>
<reference evidence="5" key="1">
    <citation type="journal article" date="2023" name="Mol. Phylogenet. Evol.">
        <title>Genome-scale phylogeny and comparative genomics of the fungal order Sordariales.</title>
        <authorList>
            <person name="Hensen N."/>
            <person name="Bonometti L."/>
            <person name="Westerberg I."/>
            <person name="Brannstrom I.O."/>
            <person name="Guillou S."/>
            <person name="Cros-Aarteil S."/>
            <person name="Calhoun S."/>
            <person name="Haridas S."/>
            <person name="Kuo A."/>
            <person name="Mondo S."/>
            <person name="Pangilinan J."/>
            <person name="Riley R."/>
            <person name="LaButti K."/>
            <person name="Andreopoulos B."/>
            <person name="Lipzen A."/>
            <person name="Chen C."/>
            <person name="Yan M."/>
            <person name="Daum C."/>
            <person name="Ng V."/>
            <person name="Clum A."/>
            <person name="Steindorff A."/>
            <person name="Ohm R.A."/>
            <person name="Martin F."/>
            <person name="Silar P."/>
            <person name="Natvig D.O."/>
            <person name="Lalanne C."/>
            <person name="Gautier V."/>
            <person name="Ament-Velasquez S.L."/>
            <person name="Kruys A."/>
            <person name="Hutchinson M.I."/>
            <person name="Powell A.J."/>
            <person name="Barry K."/>
            <person name="Miller A.N."/>
            <person name="Grigoriev I.V."/>
            <person name="Debuchy R."/>
            <person name="Gladieux P."/>
            <person name="Hiltunen Thoren M."/>
            <person name="Johannesson H."/>
        </authorList>
    </citation>
    <scope>NUCLEOTIDE SEQUENCE</scope>
    <source>
        <strain evidence="5">CBS 118394</strain>
    </source>
</reference>
<evidence type="ECO:0000256" key="3">
    <source>
        <dbReference type="ARBA" id="ARBA00023002"/>
    </source>
</evidence>
<sequence>MVKIAISGGSGEVAHEIIDKLLAKGKHEIVILSRKDPNPEETIEGTTWAKVDYADKESLLRALQGAHTVLCFITSHLDPEGTAQKNLVDAAIEAGVKRFAPSEWSAADSSVFPWYSPKLLMREYLVELNKDKKVIEYTLFQPGMFLDYFANPYKTSKYLTQLEMNIDFQNRRAIVLDGLDYTMVYTALKDLTDVVVRAIEYEGEWPVTGGIRGNLVSASEILAIGEKVRGKPFSVEKLKTEDLKTGEIKSSWWPRVGHPSVPKEQVDAMSKMFLAGCLLGAAAGAYTVSDEWNRLLPDYKFTGIEEFLSDVWAGKP</sequence>
<keyword evidence="2" id="KW-0521">NADP</keyword>
<evidence type="ECO:0000313" key="6">
    <source>
        <dbReference type="Proteomes" id="UP001283341"/>
    </source>
</evidence>
<keyword evidence="6" id="KW-1185">Reference proteome</keyword>
<dbReference type="Gene3D" id="3.40.50.720">
    <property type="entry name" value="NAD(P)-binding Rossmann-like Domain"/>
    <property type="match status" value="1"/>
</dbReference>
<dbReference type="PANTHER" id="PTHR47706">
    <property type="entry name" value="NMRA-LIKE FAMILY PROTEIN"/>
    <property type="match status" value="1"/>
</dbReference>
<dbReference type="EMBL" id="JAUEDM010000009">
    <property type="protein sequence ID" value="KAK3312309.1"/>
    <property type="molecule type" value="Genomic_DNA"/>
</dbReference>
<protein>
    <recommendedName>
        <fullName evidence="4">NmrA-like domain-containing protein</fullName>
    </recommendedName>
</protein>
<organism evidence="5 6">
    <name type="scientific">Apodospora peruviana</name>
    <dbReference type="NCBI Taxonomy" id="516989"/>
    <lineage>
        <taxon>Eukaryota</taxon>
        <taxon>Fungi</taxon>
        <taxon>Dikarya</taxon>
        <taxon>Ascomycota</taxon>
        <taxon>Pezizomycotina</taxon>
        <taxon>Sordariomycetes</taxon>
        <taxon>Sordariomycetidae</taxon>
        <taxon>Sordariales</taxon>
        <taxon>Lasiosphaeriaceae</taxon>
        <taxon>Apodospora</taxon>
    </lineage>
</organism>
<dbReference type="InterPro" id="IPR051609">
    <property type="entry name" value="NmrA/Isoflavone_reductase-like"/>
</dbReference>
<proteinExistence type="inferred from homology"/>
<dbReference type="InterPro" id="IPR008030">
    <property type="entry name" value="NmrA-like"/>
</dbReference>
<dbReference type="AlphaFoldDB" id="A0AAE0HSY7"/>
<evidence type="ECO:0000313" key="5">
    <source>
        <dbReference type="EMBL" id="KAK3312309.1"/>
    </source>
</evidence>
<dbReference type="Pfam" id="PF05368">
    <property type="entry name" value="NmrA"/>
    <property type="match status" value="1"/>
</dbReference>
<dbReference type="InterPro" id="IPR036291">
    <property type="entry name" value="NAD(P)-bd_dom_sf"/>
</dbReference>
<name>A0AAE0HSY7_9PEZI</name>
<comment type="caution">
    <text evidence="5">The sequence shown here is derived from an EMBL/GenBank/DDBJ whole genome shotgun (WGS) entry which is preliminary data.</text>
</comment>
<dbReference type="SUPFAM" id="SSF51735">
    <property type="entry name" value="NAD(P)-binding Rossmann-fold domains"/>
    <property type="match status" value="1"/>
</dbReference>
<dbReference type="GO" id="GO:0016491">
    <property type="term" value="F:oxidoreductase activity"/>
    <property type="evidence" value="ECO:0007669"/>
    <property type="project" value="UniProtKB-KW"/>
</dbReference>
<reference evidence="5" key="2">
    <citation type="submission" date="2023-06" db="EMBL/GenBank/DDBJ databases">
        <authorList>
            <consortium name="Lawrence Berkeley National Laboratory"/>
            <person name="Haridas S."/>
            <person name="Hensen N."/>
            <person name="Bonometti L."/>
            <person name="Westerberg I."/>
            <person name="Brannstrom I.O."/>
            <person name="Guillou S."/>
            <person name="Cros-Aarteil S."/>
            <person name="Calhoun S."/>
            <person name="Kuo A."/>
            <person name="Mondo S."/>
            <person name="Pangilinan J."/>
            <person name="Riley R."/>
            <person name="Labutti K."/>
            <person name="Andreopoulos B."/>
            <person name="Lipzen A."/>
            <person name="Chen C."/>
            <person name="Yanf M."/>
            <person name="Daum C."/>
            <person name="Ng V."/>
            <person name="Clum A."/>
            <person name="Steindorff A."/>
            <person name="Ohm R."/>
            <person name="Martin F."/>
            <person name="Silar P."/>
            <person name="Natvig D."/>
            <person name="Lalanne C."/>
            <person name="Gautier V."/>
            <person name="Ament-Velasquez S.L."/>
            <person name="Kruys A."/>
            <person name="Hutchinson M.I."/>
            <person name="Powell A.J."/>
            <person name="Barry K."/>
            <person name="Miller A.N."/>
            <person name="Grigoriev I.V."/>
            <person name="Debuchy R."/>
            <person name="Gladieux P."/>
            <person name="Thoren M.H."/>
            <person name="Johannesson H."/>
        </authorList>
    </citation>
    <scope>NUCLEOTIDE SEQUENCE</scope>
    <source>
        <strain evidence="5">CBS 118394</strain>
    </source>
</reference>
<comment type="similarity">
    <text evidence="1">Belongs to the NmrA-type oxidoreductase family. Isoflavone reductase subfamily.</text>
</comment>
<evidence type="ECO:0000256" key="1">
    <source>
        <dbReference type="ARBA" id="ARBA00005725"/>
    </source>
</evidence>
<accession>A0AAE0HSY7</accession>
<feature type="domain" description="NmrA-like" evidence="4">
    <location>
        <begin position="3"/>
        <end position="308"/>
    </location>
</feature>
<keyword evidence="3" id="KW-0560">Oxidoreductase</keyword>
<gene>
    <name evidence="5" type="ORF">B0H66DRAFT_396595</name>
</gene>
<dbReference type="Proteomes" id="UP001283341">
    <property type="component" value="Unassembled WGS sequence"/>
</dbReference>
<dbReference type="Gene3D" id="3.90.25.10">
    <property type="entry name" value="UDP-galactose 4-epimerase, domain 1"/>
    <property type="match status" value="1"/>
</dbReference>
<evidence type="ECO:0000256" key="2">
    <source>
        <dbReference type="ARBA" id="ARBA00022857"/>
    </source>
</evidence>